<protein>
    <recommendedName>
        <fullName evidence="3">Excreted virulence factor EspC (Type VII ESX diderm)</fullName>
    </recommendedName>
</protein>
<comment type="caution">
    <text evidence="1">The sequence shown here is derived from an EMBL/GenBank/DDBJ whole genome shotgun (WGS) entry which is preliminary data.</text>
</comment>
<name>A0A919IW15_9ACTN</name>
<sequence length="106" mass="10898">MVDGPGFHVDVGVLEAAATAISASVSDQRGTRLDQVDGAADTYGHDGVHQALEGFCGRWNAGFDLLLDDAEAISGLLSAVARAYREADAASAGRLTADPARPVVDD</sequence>
<evidence type="ECO:0000313" key="2">
    <source>
        <dbReference type="Proteomes" id="UP000598174"/>
    </source>
</evidence>
<gene>
    <name evidence="1" type="ORF">Afe05nite_01780</name>
</gene>
<dbReference type="Proteomes" id="UP000598174">
    <property type="component" value="Unassembled WGS sequence"/>
</dbReference>
<evidence type="ECO:0008006" key="3">
    <source>
        <dbReference type="Google" id="ProtNLM"/>
    </source>
</evidence>
<dbReference type="EMBL" id="BOMM01000001">
    <property type="protein sequence ID" value="GIE08338.1"/>
    <property type="molecule type" value="Genomic_DNA"/>
</dbReference>
<keyword evidence="2" id="KW-1185">Reference proteome</keyword>
<dbReference type="AlphaFoldDB" id="A0A919IW15"/>
<reference evidence="1" key="1">
    <citation type="submission" date="2021-01" db="EMBL/GenBank/DDBJ databases">
        <title>Whole genome shotgun sequence of Actinoplanes ferrugineus NBRC 15555.</title>
        <authorList>
            <person name="Komaki H."/>
            <person name="Tamura T."/>
        </authorList>
    </citation>
    <scope>NUCLEOTIDE SEQUENCE</scope>
    <source>
        <strain evidence="1">NBRC 15555</strain>
    </source>
</reference>
<accession>A0A919IW15</accession>
<proteinExistence type="predicted"/>
<evidence type="ECO:0000313" key="1">
    <source>
        <dbReference type="EMBL" id="GIE08338.1"/>
    </source>
</evidence>
<organism evidence="1 2">
    <name type="scientific">Paractinoplanes ferrugineus</name>
    <dbReference type="NCBI Taxonomy" id="113564"/>
    <lineage>
        <taxon>Bacteria</taxon>
        <taxon>Bacillati</taxon>
        <taxon>Actinomycetota</taxon>
        <taxon>Actinomycetes</taxon>
        <taxon>Micromonosporales</taxon>
        <taxon>Micromonosporaceae</taxon>
        <taxon>Paractinoplanes</taxon>
    </lineage>
</organism>